<dbReference type="InterPro" id="IPR051599">
    <property type="entry name" value="Cell_Envelope_Assoc"/>
</dbReference>
<accession>A0ABW4K0E4</accession>
<dbReference type="PANTHER" id="PTHR30336:SF4">
    <property type="entry name" value="ENVELOPE BIOGENESIS FACTOR ELYC"/>
    <property type="match status" value="1"/>
</dbReference>
<evidence type="ECO:0000259" key="2">
    <source>
        <dbReference type="Pfam" id="PF02698"/>
    </source>
</evidence>
<keyword evidence="1" id="KW-1133">Transmembrane helix</keyword>
<dbReference type="Proteomes" id="UP001597327">
    <property type="component" value="Unassembled WGS sequence"/>
</dbReference>
<reference evidence="4" key="1">
    <citation type="journal article" date="2019" name="Int. J. Syst. Evol. Microbiol.">
        <title>The Global Catalogue of Microorganisms (GCM) 10K type strain sequencing project: providing services to taxonomists for standard genome sequencing and annotation.</title>
        <authorList>
            <consortium name="The Broad Institute Genomics Platform"/>
            <consortium name="The Broad Institute Genome Sequencing Center for Infectious Disease"/>
            <person name="Wu L."/>
            <person name="Ma J."/>
        </authorList>
    </citation>
    <scope>NUCLEOTIDE SEQUENCE [LARGE SCALE GENOMIC DNA]</scope>
    <source>
        <strain evidence="4">JCM 3369</strain>
    </source>
</reference>
<dbReference type="Pfam" id="PF02698">
    <property type="entry name" value="DUF218"/>
    <property type="match status" value="1"/>
</dbReference>
<dbReference type="RefSeq" id="WP_149892320.1">
    <property type="nucleotide sequence ID" value="NZ_JBHUFA010000012.1"/>
</dbReference>
<protein>
    <submittedName>
        <fullName evidence="3">YdcF family protein</fullName>
    </submittedName>
</protein>
<feature type="transmembrane region" description="Helical" evidence="1">
    <location>
        <begin position="12"/>
        <end position="34"/>
    </location>
</feature>
<keyword evidence="1" id="KW-0472">Membrane</keyword>
<dbReference type="CDD" id="cd06259">
    <property type="entry name" value="YdcF-like"/>
    <property type="match status" value="1"/>
</dbReference>
<sequence>MFYLLSKIGFFFLKPSNLLAALALVGVLLSFTPWQGLSRLLAGGGVAGLLVVGLSPAANWLMQPLEQRFPVPDLPARVAGIIVLGGSIDVTASEGRGTVALTEAAERLTVVPALAARYPQAPVIHTGGAGVFFGSSFTEAEGAQQLFGDFGLAPERILLEDKARNTVENAVFTKRLIETLPKGDGPWILVTSAYHMPRSVGVFRQVGFPSILPYPVDFRVPDGRGASSFFSGVSSGALRFDTAFREWIGLAVYGLTGKTSALFPAP</sequence>
<dbReference type="PANTHER" id="PTHR30336">
    <property type="entry name" value="INNER MEMBRANE PROTEIN, PROBABLE PERMEASE"/>
    <property type="match status" value="1"/>
</dbReference>
<organism evidence="3 4">
    <name type="scientific">Roseibium aestuarii</name>
    <dbReference type="NCBI Taxonomy" id="2600299"/>
    <lineage>
        <taxon>Bacteria</taxon>
        <taxon>Pseudomonadati</taxon>
        <taxon>Pseudomonadota</taxon>
        <taxon>Alphaproteobacteria</taxon>
        <taxon>Hyphomicrobiales</taxon>
        <taxon>Stappiaceae</taxon>
        <taxon>Roseibium</taxon>
    </lineage>
</organism>
<keyword evidence="4" id="KW-1185">Reference proteome</keyword>
<evidence type="ECO:0000256" key="1">
    <source>
        <dbReference type="SAM" id="Phobius"/>
    </source>
</evidence>
<feature type="transmembrane region" description="Helical" evidence="1">
    <location>
        <begin position="40"/>
        <end position="61"/>
    </location>
</feature>
<proteinExistence type="predicted"/>
<dbReference type="InterPro" id="IPR003848">
    <property type="entry name" value="DUF218"/>
</dbReference>
<comment type="caution">
    <text evidence="3">The sequence shown here is derived from an EMBL/GenBank/DDBJ whole genome shotgun (WGS) entry which is preliminary data.</text>
</comment>
<keyword evidence="1" id="KW-0812">Transmembrane</keyword>
<dbReference type="InterPro" id="IPR014729">
    <property type="entry name" value="Rossmann-like_a/b/a_fold"/>
</dbReference>
<feature type="domain" description="DUF218" evidence="2">
    <location>
        <begin position="80"/>
        <end position="249"/>
    </location>
</feature>
<dbReference type="Gene3D" id="3.40.50.620">
    <property type="entry name" value="HUPs"/>
    <property type="match status" value="1"/>
</dbReference>
<gene>
    <name evidence="3" type="ORF">ACFSC7_15235</name>
</gene>
<evidence type="ECO:0000313" key="3">
    <source>
        <dbReference type="EMBL" id="MFD1696871.1"/>
    </source>
</evidence>
<evidence type="ECO:0000313" key="4">
    <source>
        <dbReference type="Proteomes" id="UP001597327"/>
    </source>
</evidence>
<dbReference type="EMBL" id="JBHUFA010000012">
    <property type="protein sequence ID" value="MFD1696871.1"/>
    <property type="molecule type" value="Genomic_DNA"/>
</dbReference>
<name>A0ABW4K0E4_9HYPH</name>